<dbReference type="Pfam" id="PF18291">
    <property type="entry name" value="HU-HIG"/>
    <property type="match status" value="1"/>
</dbReference>
<evidence type="ECO:0000256" key="1">
    <source>
        <dbReference type="ARBA" id="ARBA00023125"/>
    </source>
</evidence>
<dbReference type="InterPro" id="IPR010992">
    <property type="entry name" value="IHF-like_DNA-bd_dom_sf"/>
</dbReference>
<reference evidence="3" key="1">
    <citation type="book" date="2014" name="THE 24TH EUROPEAN CONGRESS OF CLINICAL MICROBIOLOGY AND INFECTIOUS DISEASES" publisher="ECCMID 2014" city="Barcelona, Spain">
        <title>Identification of resistance genes in three multidrug-resistant Bacteroides fragilis isolates by whole genome sequencing.</title>
        <editorList>
            <person name="Unknown"/>
            <person name="A."/>
        </editorList>
        <authorList>
            <person name="Sydenham T.V."/>
            <person name="Hasman H."/>
            <person name="Wang M."/>
            <person name="Soki J."/>
            <person name="Nagy E."/>
            <person name="Justesen U.S."/>
        </authorList>
    </citation>
    <scope>NUCLEOTIDE SEQUENCE</scope>
    <source>
        <strain evidence="3">DCMOUH0018B</strain>
    </source>
</reference>
<keyword evidence="1 3" id="KW-0238">DNA-binding</keyword>
<name>A0A0I9S7T9_BACFG</name>
<dbReference type="GO" id="GO:0003677">
    <property type="term" value="F:DNA binding"/>
    <property type="evidence" value="ECO:0007669"/>
    <property type="project" value="UniProtKB-KW"/>
</dbReference>
<gene>
    <name evidence="3" type="ORF">EE52_0216500</name>
</gene>
<dbReference type="Gene3D" id="4.10.520.10">
    <property type="entry name" value="IHF-like DNA-binding proteins"/>
    <property type="match status" value="1"/>
</dbReference>
<dbReference type="EMBL" id="JMZZ02000212">
    <property type="protein sequence ID" value="KFX73696.1"/>
    <property type="molecule type" value="Genomic_DNA"/>
</dbReference>
<proteinExistence type="predicted"/>
<feature type="domain" description="HU" evidence="2">
    <location>
        <begin position="2"/>
        <end position="125"/>
    </location>
</feature>
<organism evidence="3">
    <name type="scientific">Bacteroides fragilis</name>
    <dbReference type="NCBI Taxonomy" id="817"/>
    <lineage>
        <taxon>Bacteria</taxon>
        <taxon>Pseudomonadati</taxon>
        <taxon>Bacteroidota</taxon>
        <taxon>Bacteroidia</taxon>
        <taxon>Bacteroidales</taxon>
        <taxon>Bacteroidaceae</taxon>
        <taxon>Bacteroides</taxon>
    </lineage>
</organism>
<dbReference type="RefSeq" id="WP_044301294.1">
    <property type="nucleotide sequence ID" value="NZ_CP036542.1"/>
</dbReference>
<evidence type="ECO:0000259" key="2">
    <source>
        <dbReference type="Pfam" id="PF18291"/>
    </source>
</evidence>
<sequence length="163" mass="17572">MAKYKLALKKDPNKRNESGKWYAIPITVNSLDTRAVTRAVTRNTTVAPTELETSMNLVCDGIPALLQQGNSVRIGSLGTLRLSFGSTGVENIDDFNAATMIKNAKIVFTPSKELKAAVQEGLSFENAGVIEEGFTYPSVQDYKKYKVADRPGGGGDIVDDPTA</sequence>
<comment type="caution">
    <text evidence="3">The sequence shown here is derived from an EMBL/GenBank/DDBJ whole genome shotgun (WGS) entry which is preliminary data.</text>
</comment>
<accession>A0A0I9S7T9</accession>
<dbReference type="InterPro" id="IPR041607">
    <property type="entry name" value="HU-HIG"/>
</dbReference>
<protein>
    <submittedName>
        <fullName evidence="3">DNA-binding protein</fullName>
    </submittedName>
</protein>
<dbReference type="PATRIC" id="fig|817.53.peg.3403"/>
<dbReference type="SUPFAM" id="SSF47729">
    <property type="entry name" value="IHF-like DNA-binding proteins"/>
    <property type="match status" value="1"/>
</dbReference>
<evidence type="ECO:0000313" key="3">
    <source>
        <dbReference type="EMBL" id="KFX73696.1"/>
    </source>
</evidence>
<reference evidence="3" key="2">
    <citation type="submission" date="2014-07" db="EMBL/GenBank/DDBJ databases">
        <title>Genetics and epidemiology of antimicrobial resistance in B. fragilis group.</title>
        <authorList>
            <person name="Sydenham T.V."/>
            <person name="Hasman H."/>
            <person name="Kemp M."/>
            <person name="Justesen U.S."/>
        </authorList>
    </citation>
    <scope>NUCLEOTIDE SEQUENCE [LARGE SCALE GENOMIC DNA]</scope>
    <source>
        <strain evidence="3">DCMOUH0018B</strain>
    </source>
</reference>
<dbReference type="AlphaFoldDB" id="A0A0I9S7T9"/>